<keyword evidence="2" id="KW-1185">Reference proteome</keyword>
<dbReference type="EMBL" id="JAATIQ010000377">
    <property type="protein sequence ID" value="KAF4358696.1"/>
    <property type="molecule type" value="Genomic_DNA"/>
</dbReference>
<reference evidence="1 2" key="1">
    <citation type="journal article" date="2020" name="bioRxiv">
        <title>Sequence and annotation of 42 cannabis genomes reveals extensive copy number variation in cannabinoid synthesis and pathogen resistance genes.</title>
        <authorList>
            <person name="Mckernan K.J."/>
            <person name="Helbert Y."/>
            <person name="Kane L.T."/>
            <person name="Ebling H."/>
            <person name="Zhang L."/>
            <person name="Liu B."/>
            <person name="Eaton Z."/>
            <person name="Mclaughlin S."/>
            <person name="Kingan S."/>
            <person name="Baybayan P."/>
            <person name="Concepcion G."/>
            <person name="Jordan M."/>
            <person name="Riva A."/>
            <person name="Barbazuk W."/>
            <person name="Harkins T."/>
        </authorList>
    </citation>
    <scope>NUCLEOTIDE SEQUENCE [LARGE SCALE GENOMIC DNA]</scope>
    <source>
        <strain evidence="2">cv. Jamaican Lion 4</strain>
        <tissue evidence="1">Leaf</tissue>
    </source>
</reference>
<comment type="caution">
    <text evidence="1">The sequence shown here is derived from an EMBL/GenBank/DDBJ whole genome shotgun (WGS) entry which is preliminary data.</text>
</comment>
<evidence type="ECO:0000313" key="1">
    <source>
        <dbReference type="EMBL" id="KAF4358696.1"/>
    </source>
</evidence>
<proteinExistence type="predicted"/>
<protein>
    <submittedName>
        <fullName evidence="1">Uncharacterized protein</fullName>
    </submittedName>
</protein>
<organism evidence="1 2">
    <name type="scientific">Cannabis sativa</name>
    <name type="common">Hemp</name>
    <name type="synonym">Marijuana</name>
    <dbReference type="NCBI Taxonomy" id="3483"/>
    <lineage>
        <taxon>Eukaryota</taxon>
        <taxon>Viridiplantae</taxon>
        <taxon>Streptophyta</taxon>
        <taxon>Embryophyta</taxon>
        <taxon>Tracheophyta</taxon>
        <taxon>Spermatophyta</taxon>
        <taxon>Magnoliopsida</taxon>
        <taxon>eudicotyledons</taxon>
        <taxon>Gunneridae</taxon>
        <taxon>Pentapetalae</taxon>
        <taxon>rosids</taxon>
        <taxon>fabids</taxon>
        <taxon>Rosales</taxon>
        <taxon>Cannabaceae</taxon>
        <taxon>Cannabis</taxon>
    </lineage>
</organism>
<accession>A0A7J6EK25</accession>
<gene>
    <name evidence="1" type="ORF">G4B88_020953</name>
</gene>
<sequence length="194" mass="22841">MSILCWNTRGLGNLGAMLRTIVCKHSPRLVFLSETKLSVAKLENVVVRNQEQVKRQFRFEPHWLKEEECRSIVIDAWQKCTLDVADPLGLWESHDYCGKCLSTWNMQRFGSLPKQFKETREEIDKVMDVNALDVRMDERRALLEAEIEIRVDDRNMEYFHNKALLRKKKNPITEIMTKSRQKLCVEEDIDGEVE</sequence>
<evidence type="ECO:0000313" key="2">
    <source>
        <dbReference type="Proteomes" id="UP000583929"/>
    </source>
</evidence>
<dbReference type="AlphaFoldDB" id="A0A7J6EK25"/>
<name>A0A7J6EK25_CANSA</name>
<dbReference type="Proteomes" id="UP000583929">
    <property type="component" value="Unassembled WGS sequence"/>
</dbReference>